<organism evidence="2 3">
    <name type="scientific">Spirosoma utsteinense</name>
    <dbReference type="NCBI Taxonomy" id="2585773"/>
    <lineage>
        <taxon>Bacteria</taxon>
        <taxon>Pseudomonadati</taxon>
        <taxon>Bacteroidota</taxon>
        <taxon>Cytophagia</taxon>
        <taxon>Cytophagales</taxon>
        <taxon>Cytophagaceae</taxon>
        <taxon>Spirosoma</taxon>
    </lineage>
</organism>
<keyword evidence="3" id="KW-1185">Reference proteome</keyword>
<comment type="caution">
    <text evidence="2">The sequence shown here is derived from an EMBL/GenBank/DDBJ whole genome shotgun (WGS) entry which is preliminary data.</text>
</comment>
<evidence type="ECO:0000256" key="1">
    <source>
        <dbReference type="SAM" id="Phobius"/>
    </source>
</evidence>
<keyword evidence="1" id="KW-1133">Transmembrane helix</keyword>
<gene>
    <name evidence="2" type="ORF">FH603_4186</name>
</gene>
<reference evidence="2 3" key="1">
    <citation type="submission" date="2019-06" db="EMBL/GenBank/DDBJ databases">
        <title>Spirosoma utsteinense sp. nov. isolated from Antarctic ice-free soils.</title>
        <authorList>
            <person name="Tahon G."/>
        </authorList>
    </citation>
    <scope>NUCLEOTIDE SEQUENCE [LARGE SCALE GENOMIC DNA]</scope>
    <source>
        <strain evidence="2 3">LMG 31447</strain>
    </source>
</reference>
<name>A0ABR6WAY1_9BACT</name>
<dbReference type="Proteomes" id="UP000700732">
    <property type="component" value="Unassembled WGS sequence"/>
</dbReference>
<sequence>MMKLEWYFYAFFAMYTIYVGVNFVYAYRESKKRYSNYQFEASSRYYPLPDSVYTLH</sequence>
<keyword evidence="1" id="KW-0472">Membrane</keyword>
<proteinExistence type="predicted"/>
<protein>
    <submittedName>
        <fullName evidence="2">Uncharacterized protein</fullName>
    </submittedName>
</protein>
<keyword evidence="1" id="KW-0812">Transmembrane</keyword>
<evidence type="ECO:0000313" key="2">
    <source>
        <dbReference type="EMBL" id="MBC3793667.1"/>
    </source>
</evidence>
<feature type="transmembrane region" description="Helical" evidence="1">
    <location>
        <begin position="6"/>
        <end position="27"/>
    </location>
</feature>
<accession>A0ABR6WAY1</accession>
<dbReference type="EMBL" id="VFIA01000029">
    <property type="protein sequence ID" value="MBC3793667.1"/>
    <property type="molecule type" value="Genomic_DNA"/>
</dbReference>
<evidence type="ECO:0000313" key="3">
    <source>
        <dbReference type="Proteomes" id="UP000700732"/>
    </source>
</evidence>